<comment type="catalytic activity">
    <reaction evidence="6">
        <text>2 a quinone + NADH + H(+) = 2 a 1,4-benzosemiquinone + NAD(+)</text>
        <dbReference type="Rhea" id="RHEA:65952"/>
        <dbReference type="ChEBI" id="CHEBI:15378"/>
        <dbReference type="ChEBI" id="CHEBI:57540"/>
        <dbReference type="ChEBI" id="CHEBI:57945"/>
        <dbReference type="ChEBI" id="CHEBI:132124"/>
        <dbReference type="ChEBI" id="CHEBI:134225"/>
    </reaction>
</comment>
<dbReference type="EC" id="1.6.5.-" evidence="6"/>
<dbReference type="Pfam" id="PF02525">
    <property type="entry name" value="Flavodoxin_2"/>
    <property type="match status" value="1"/>
</dbReference>
<dbReference type="AlphaFoldDB" id="A0AA35D5I9"/>
<evidence type="ECO:0000259" key="7">
    <source>
        <dbReference type="Pfam" id="PF02525"/>
    </source>
</evidence>
<comment type="function">
    <text evidence="6">Quinone reductase that provides resistance to thiol-specific stress caused by electrophilic quinones.</text>
</comment>
<keyword evidence="3 6" id="KW-0560">Oxidoreductase</keyword>
<evidence type="ECO:0000313" key="9">
    <source>
        <dbReference type="Proteomes" id="UP000834458"/>
    </source>
</evidence>
<dbReference type="GO" id="GO:0009055">
    <property type="term" value="F:electron transfer activity"/>
    <property type="evidence" value="ECO:0007669"/>
    <property type="project" value="UniProtKB-UniRule"/>
</dbReference>
<evidence type="ECO:0000313" key="8">
    <source>
        <dbReference type="EMBL" id="CAB5672839.1"/>
    </source>
</evidence>
<feature type="binding site" evidence="6">
    <location>
        <begin position="15"/>
        <end position="17"/>
    </location>
    <ligand>
        <name>FMN</name>
        <dbReference type="ChEBI" id="CHEBI:58210"/>
    </ligand>
</feature>
<comment type="caution">
    <text evidence="8">The sequence shown here is derived from an EMBL/GenBank/DDBJ whole genome shotgun (WGS) entry which is preliminary data.</text>
</comment>
<dbReference type="Proteomes" id="UP000834458">
    <property type="component" value="Unassembled WGS sequence"/>
</dbReference>
<dbReference type="GO" id="GO:0016652">
    <property type="term" value="F:oxidoreductase activity, acting on NAD(P)H as acceptor"/>
    <property type="evidence" value="ECO:0007669"/>
    <property type="project" value="UniProtKB-UniRule"/>
</dbReference>
<dbReference type="InterPro" id="IPR050104">
    <property type="entry name" value="FMN-dep_NADH:Q_OxRdtase_AzoR1"/>
</dbReference>
<comment type="caution">
    <text evidence="6">Lacks conserved residue(s) required for the propagation of feature annotation.</text>
</comment>
<dbReference type="Gene3D" id="3.40.50.360">
    <property type="match status" value="1"/>
</dbReference>
<dbReference type="EC" id="1.7.1.17" evidence="6"/>
<accession>A0AA35D5I9</accession>
<sequence>MKLLHIDSAITGDNSASRKLTQQIVNAWTAKHAGTEVTYLDLVAQAPNHLTMAAMTPRTGQTDGLTAEQVAENAVSEQLVSQFLAADVVVIGAPFYNFSIPTQLKAWIDRIAQPGRTFRYTANGPEGLAKGKTVIIASSRGGMYSTSEAGQAMEHQESYLKVVMGFFGVTDVRFVRAEGLGMGPDAVAAAFESAANDVKAAVAA</sequence>
<gene>
    <name evidence="8" type="primary">azoR_1</name>
    <name evidence="6" type="synonym">azoR</name>
    <name evidence="8" type="ORF">GHA_00960</name>
</gene>
<dbReference type="SUPFAM" id="SSF52218">
    <property type="entry name" value="Flavoproteins"/>
    <property type="match status" value="1"/>
</dbReference>
<comment type="subunit">
    <text evidence="6">Homodimer.</text>
</comment>
<evidence type="ECO:0000256" key="2">
    <source>
        <dbReference type="ARBA" id="ARBA00022643"/>
    </source>
</evidence>
<dbReference type="InterPro" id="IPR003680">
    <property type="entry name" value="Flavodoxin_fold"/>
</dbReference>
<evidence type="ECO:0000256" key="1">
    <source>
        <dbReference type="ARBA" id="ARBA00022630"/>
    </source>
</evidence>
<keyword evidence="4 6" id="KW-0520">NAD</keyword>
<protein>
    <recommendedName>
        <fullName evidence="6">FMN dependent NADH:quinone oxidoreductase</fullName>
        <ecNumber evidence="6">1.6.5.-</ecNumber>
    </recommendedName>
    <alternativeName>
        <fullName evidence="6">Azo-dye reductase</fullName>
    </alternativeName>
    <alternativeName>
        <fullName evidence="6">FMN-dependent NADH-azo compound oxidoreductase</fullName>
    </alternativeName>
    <alternativeName>
        <fullName evidence="6">FMN-dependent NADH-azoreductase</fullName>
        <ecNumber evidence="6">1.7.1.17</ecNumber>
    </alternativeName>
</protein>
<feature type="domain" description="Flavodoxin-like fold" evidence="7">
    <location>
        <begin position="1"/>
        <end position="200"/>
    </location>
</feature>
<comment type="function">
    <text evidence="6">Also exhibits azoreductase activity. Catalyzes the reductive cleavage of the azo bond in aromatic azo compounds to the corresponding amines.</text>
</comment>
<proteinExistence type="inferred from homology"/>
<comment type="catalytic activity">
    <reaction evidence="5">
        <text>N,N-dimethyl-1,4-phenylenediamine + anthranilate + 2 NAD(+) = 2-(4-dimethylaminophenyl)diazenylbenzoate + 2 NADH + 2 H(+)</text>
        <dbReference type="Rhea" id="RHEA:55872"/>
        <dbReference type="ChEBI" id="CHEBI:15378"/>
        <dbReference type="ChEBI" id="CHEBI:15783"/>
        <dbReference type="ChEBI" id="CHEBI:16567"/>
        <dbReference type="ChEBI" id="CHEBI:57540"/>
        <dbReference type="ChEBI" id="CHEBI:57945"/>
        <dbReference type="ChEBI" id="CHEBI:71579"/>
        <dbReference type="EC" id="1.7.1.17"/>
    </reaction>
    <physiologicalReaction direction="right-to-left" evidence="5">
        <dbReference type="Rhea" id="RHEA:55874"/>
    </physiologicalReaction>
</comment>
<dbReference type="PANTHER" id="PTHR43741">
    <property type="entry name" value="FMN-DEPENDENT NADH-AZOREDUCTASE 1"/>
    <property type="match status" value="1"/>
</dbReference>
<dbReference type="EMBL" id="CAHPSC010000009">
    <property type="protein sequence ID" value="CAB5672839.1"/>
    <property type="molecule type" value="Genomic_DNA"/>
</dbReference>
<evidence type="ECO:0000256" key="5">
    <source>
        <dbReference type="ARBA" id="ARBA00048542"/>
    </source>
</evidence>
<comment type="similarity">
    <text evidence="6">Belongs to the azoreductase type 1 family.</text>
</comment>
<keyword evidence="2 6" id="KW-0288">FMN</keyword>
<dbReference type="InterPro" id="IPR023048">
    <property type="entry name" value="NADH:quinone_OxRdtase_FMN_depd"/>
</dbReference>
<evidence type="ECO:0000256" key="6">
    <source>
        <dbReference type="HAMAP-Rule" id="MF_01216"/>
    </source>
</evidence>
<comment type="cofactor">
    <cofactor evidence="6">
        <name>FMN</name>
        <dbReference type="ChEBI" id="CHEBI:58210"/>
    </cofactor>
    <text evidence="6">Binds 1 FMN per subunit.</text>
</comment>
<reference evidence="8" key="1">
    <citation type="submission" date="2020-05" db="EMBL/GenBank/DDBJ databases">
        <authorList>
            <person name="Delgado-Blas J."/>
        </authorList>
    </citation>
    <scope>NUCLEOTIDE SEQUENCE</scope>
    <source>
        <strain evidence="8">BB1454</strain>
    </source>
</reference>
<dbReference type="InterPro" id="IPR029039">
    <property type="entry name" value="Flavoprotein-like_sf"/>
</dbReference>
<keyword evidence="1 6" id="KW-0285">Flavoprotein</keyword>
<organism evidence="8 9">
    <name type="scientific">Comamonas aquatica</name>
    <dbReference type="NCBI Taxonomy" id="225991"/>
    <lineage>
        <taxon>Bacteria</taxon>
        <taxon>Pseudomonadati</taxon>
        <taxon>Pseudomonadota</taxon>
        <taxon>Betaproteobacteria</taxon>
        <taxon>Burkholderiales</taxon>
        <taxon>Comamonadaceae</taxon>
        <taxon>Comamonas</taxon>
    </lineage>
</organism>
<evidence type="ECO:0000256" key="3">
    <source>
        <dbReference type="ARBA" id="ARBA00023002"/>
    </source>
</evidence>
<dbReference type="PANTHER" id="PTHR43741:SF4">
    <property type="entry name" value="FMN-DEPENDENT NADH:QUINONE OXIDOREDUCTASE"/>
    <property type="match status" value="1"/>
</dbReference>
<name>A0AA35D5I9_9BURK</name>
<dbReference type="RefSeq" id="WP_234686486.1">
    <property type="nucleotide sequence ID" value="NZ_CAHPRW010000017.1"/>
</dbReference>
<evidence type="ECO:0000256" key="4">
    <source>
        <dbReference type="ARBA" id="ARBA00023027"/>
    </source>
</evidence>
<dbReference type="HAMAP" id="MF_01216">
    <property type="entry name" value="Azoreductase_type1"/>
    <property type="match status" value="1"/>
</dbReference>
<dbReference type="GO" id="GO:0016655">
    <property type="term" value="F:oxidoreductase activity, acting on NAD(P)H, quinone or similar compound as acceptor"/>
    <property type="evidence" value="ECO:0007669"/>
    <property type="project" value="InterPro"/>
</dbReference>
<dbReference type="GO" id="GO:0010181">
    <property type="term" value="F:FMN binding"/>
    <property type="evidence" value="ECO:0007669"/>
    <property type="project" value="UniProtKB-UniRule"/>
</dbReference>
<feature type="binding site" evidence="6">
    <location>
        <begin position="139"/>
        <end position="142"/>
    </location>
    <ligand>
        <name>FMN</name>
        <dbReference type="ChEBI" id="CHEBI:58210"/>
    </ligand>
</feature>